<gene>
    <name evidence="1" type="ORF">NUW54_g1603</name>
</gene>
<dbReference type="EMBL" id="JANSHE010000271">
    <property type="protein sequence ID" value="KAJ3013412.1"/>
    <property type="molecule type" value="Genomic_DNA"/>
</dbReference>
<comment type="caution">
    <text evidence="1">The sequence shown here is derived from an EMBL/GenBank/DDBJ whole genome shotgun (WGS) entry which is preliminary data.</text>
</comment>
<sequence length="186" mass="19802">MRVSSTTTGLPEGRCSASPLVNAFGFLARLGLRAAEALAFKVLQETLISPEEGGSVYAAPYPSAIDQALARLTGGSRSRSGSVSSSYGGQRRSRPEGAASHVRSKSRSQLYRRHGAGKMESELDEETSGARRAPRRRDETRGRSVRGEGLRGEGAFHVGVLAGRGYGVLVARISAREQGWGAGERR</sequence>
<organism evidence="1 2">
    <name type="scientific">Trametes sanguinea</name>
    <dbReference type="NCBI Taxonomy" id="158606"/>
    <lineage>
        <taxon>Eukaryota</taxon>
        <taxon>Fungi</taxon>
        <taxon>Dikarya</taxon>
        <taxon>Basidiomycota</taxon>
        <taxon>Agaricomycotina</taxon>
        <taxon>Agaricomycetes</taxon>
        <taxon>Polyporales</taxon>
        <taxon>Polyporaceae</taxon>
        <taxon>Trametes</taxon>
    </lineage>
</organism>
<accession>A0ACC1Q5V3</accession>
<protein>
    <submittedName>
        <fullName evidence="1">Uncharacterized protein</fullName>
    </submittedName>
</protein>
<keyword evidence="2" id="KW-1185">Reference proteome</keyword>
<evidence type="ECO:0000313" key="1">
    <source>
        <dbReference type="EMBL" id="KAJ3013412.1"/>
    </source>
</evidence>
<reference evidence="1" key="1">
    <citation type="submission" date="2022-08" db="EMBL/GenBank/DDBJ databases">
        <title>Genome Sequence of Pycnoporus sanguineus.</title>
        <authorList>
            <person name="Buettner E."/>
        </authorList>
    </citation>
    <scope>NUCLEOTIDE SEQUENCE</scope>
    <source>
        <strain evidence="1">CG-C14</strain>
    </source>
</reference>
<dbReference type="Proteomes" id="UP001144978">
    <property type="component" value="Unassembled WGS sequence"/>
</dbReference>
<name>A0ACC1Q5V3_9APHY</name>
<proteinExistence type="predicted"/>
<evidence type="ECO:0000313" key="2">
    <source>
        <dbReference type="Proteomes" id="UP001144978"/>
    </source>
</evidence>